<dbReference type="RefSeq" id="WP_198475247.1">
    <property type="nucleotide sequence ID" value="NZ_JADGMQ010000002.1"/>
</dbReference>
<keyword evidence="9 10" id="KW-0119">Carbohydrate metabolism</keyword>
<dbReference type="PANTHER" id="PTHR43725:SF53">
    <property type="entry name" value="UDP-ARABINOSE 4-EPIMERASE 1"/>
    <property type="match status" value="1"/>
</dbReference>
<comment type="similarity">
    <text evidence="4 10">Belongs to the NAD(P)-dependent epimerase/dehydratase family.</text>
</comment>
<evidence type="ECO:0000313" key="12">
    <source>
        <dbReference type="EMBL" id="MBI1620191.1"/>
    </source>
</evidence>
<dbReference type="NCBIfam" id="TIGR01179">
    <property type="entry name" value="galE"/>
    <property type="match status" value="1"/>
</dbReference>
<evidence type="ECO:0000256" key="10">
    <source>
        <dbReference type="RuleBase" id="RU366046"/>
    </source>
</evidence>
<comment type="catalytic activity">
    <reaction evidence="1 10">
        <text>UDP-alpha-D-glucose = UDP-alpha-D-galactose</text>
        <dbReference type="Rhea" id="RHEA:22168"/>
        <dbReference type="ChEBI" id="CHEBI:58885"/>
        <dbReference type="ChEBI" id="CHEBI:66914"/>
        <dbReference type="EC" id="5.1.3.2"/>
    </reaction>
</comment>
<dbReference type="Pfam" id="PF01370">
    <property type="entry name" value="Epimerase"/>
    <property type="match status" value="1"/>
</dbReference>
<evidence type="ECO:0000256" key="8">
    <source>
        <dbReference type="ARBA" id="ARBA00023235"/>
    </source>
</evidence>
<comment type="caution">
    <text evidence="12">The sequence shown here is derived from an EMBL/GenBank/DDBJ whole genome shotgun (WGS) entry which is preliminary data.</text>
</comment>
<dbReference type="Proteomes" id="UP000601789">
    <property type="component" value="Unassembled WGS sequence"/>
</dbReference>
<feature type="domain" description="NAD-dependent epimerase/dehydratase" evidence="11">
    <location>
        <begin position="3"/>
        <end position="252"/>
    </location>
</feature>
<keyword evidence="13" id="KW-1185">Reference proteome</keyword>
<dbReference type="SUPFAM" id="SSF51735">
    <property type="entry name" value="NAD(P)-binding Rossmann-fold domains"/>
    <property type="match status" value="1"/>
</dbReference>
<protein>
    <recommendedName>
        <fullName evidence="6 10">UDP-glucose 4-epimerase</fullName>
        <ecNumber evidence="5 10">5.1.3.2</ecNumber>
    </recommendedName>
</protein>
<dbReference type="GO" id="GO:0003978">
    <property type="term" value="F:UDP-glucose 4-epimerase activity"/>
    <property type="evidence" value="ECO:0007669"/>
    <property type="project" value="UniProtKB-EC"/>
</dbReference>
<proteinExistence type="inferred from homology"/>
<evidence type="ECO:0000256" key="9">
    <source>
        <dbReference type="ARBA" id="ARBA00023277"/>
    </source>
</evidence>
<evidence type="ECO:0000313" key="13">
    <source>
        <dbReference type="Proteomes" id="UP000601789"/>
    </source>
</evidence>
<evidence type="ECO:0000259" key="11">
    <source>
        <dbReference type="Pfam" id="PF01370"/>
    </source>
</evidence>
<reference evidence="12 13" key="1">
    <citation type="submission" date="2020-10" db="EMBL/GenBank/DDBJ databases">
        <title>Aquamicrobium zhengzhouensis sp. nov., a exopolysaccharide producing bacterium isolated from farmland soil.</title>
        <authorList>
            <person name="Wang X."/>
        </authorList>
    </citation>
    <scope>NUCLEOTIDE SEQUENCE [LARGE SCALE GENOMIC DNA]</scope>
    <source>
        <strain evidence="13">cd-1</strain>
    </source>
</reference>
<comment type="subunit">
    <text evidence="10">Homodimer.</text>
</comment>
<evidence type="ECO:0000256" key="3">
    <source>
        <dbReference type="ARBA" id="ARBA00004947"/>
    </source>
</evidence>
<organism evidence="12 13">
    <name type="scientific">Aquamicrobium zhengzhouense</name>
    <dbReference type="NCBI Taxonomy" id="2781738"/>
    <lineage>
        <taxon>Bacteria</taxon>
        <taxon>Pseudomonadati</taxon>
        <taxon>Pseudomonadota</taxon>
        <taxon>Alphaproteobacteria</taxon>
        <taxon>Hyphomicrobiales</taxon>
        <taxon>Phyllobacteriaceae</taxon>
        <taxon>Aquamicrobium</taxon>
    </lineage>
</organism>
<keyword evidence="7 10" id="KW-0520">NAD</keyword>
<evidence type="ECO:0000256" key="5">
    <source>
        <dbReference type="ARBA" id="ARBA00013189"/>
    </source>
</evidence>
<evidence type="ECO:0000256" key="1">
    <source>
        <dbReference type="ARBA" id="ARBA00000083"/>
    </source>
</evidence>
<dbReference type="InterPro" id="IPR036291">
    <property type="entry name" value="NAD(P)-bd_dom_sf"/>
</dbReference>
<dbReference type="Gene3D" id="3.40.50.720">
    <property type="entry name" value="NAD(P)-binding Rossmann-like Domain"/>
    <property type="match status" value="1"/>
</dbReference>
<dbReference type="PANTHER" id="PTHR43725">
    <property type="entry name" value="UDP-GLUCOSE 4-EPIMERASE"/>
    <property type="match status" value="1"/>
</dbReference>
<evidence type="ECO:0000256" key="4">
    <source>
        <dbReference type="ARBA" id="ARBA00007637"/>
    </source>
</evidence>
<keyword evidence="8 10" id="KW-0413">Isomerase</keyword>
<evidence type="ECO:0000256" key="2">
    <source>
        <dbReference type="ARBA" id="ARBA00001911"/>
    </source>
</evidence>
<dbReference type="EC" id="5.1.3.2" evidence="5 10"/>
<dbReference type="EMBL" id="JADGMQ010000002">
    <property type="protein sequence ID" value="MBI1620191.1"/>
    <property type="molecule type" value="Genomic_DNA"/>
</dbReference>
<gene>
    <name evidence="12" type="primary">galE</name>
    <name evidence="12" type="ORF">IOD40_05880</name>
</gene>
<sequence>MTVLVTGGAGYIGSHMVWALLDAGERVVVLDRLTTGFEWAVAPQAKLIVGDVGDPNLVEAVIEQYEIEAVFHFAGSVVVPESVSDPLGYYHNNTSNTRTLIEAAVRQGVRHLIFSSTAAVYGATGSEPVSEDAPLRPETPYGMSKLMSEMMLRDAAAAHGFTYTCLRYFNVSGADPLGRTGQSTQGATHLLKVACEAALGKRASISVFGTDYPTRDGTCIRDFMHVTDLVDAHLLALARLRSGGVSLTVNCGYGRGFSVLELIDSVRRISGMDFKVELCEPRSGDMPSVIADPTRAHEELGWKPVHDNLDKIVADALSWEAALARRDLRETLKRSRERDSIAGRLSAS</sequence>
<dbReference type="InterPro" id="IPR005886">
    <property type="entry name" value="UDP_G4E"/>
</dbReference>
<dbReference type="CDD" id="cd05247">
    <property type="entry name" value="UDP_G4E_1_SDR_e"/>
    <property type="match status" value="1"/>
</dbReference>
<name>A0ABS0SAD3_9HYPH</name>
<comment type="pathway">
    <text evidence="3 10">Carbohydrate metabolism; galactose metabolism.</text>
</comment>
<evidence type="ECO:0000256" key="6">
    <source>
        <dbReference type="ARBA" id="ARBA00018569"/>
    </source>
</evidence>
<comment type="cofactor">
    <cofactor evidence="2 10">
        <name>NAD(+)</name>
        <dbReference type="ChEBI" id="CHEBI:57540"/>
    </cofactor>
</comment>
<dbReference type="InterPro" id="IPR001509">
    <property type="entry name" value="Epimerase_deHydtase"/>
</dbReference>
<accession>A0ABS0SAD3</accession>
<dbReference type="Gene3D" id="3.90.25.10">
    <property type="entry name" value="UDP-galactose 4-epimerase, domain 1"/>
    <property type="match status" value="1"/>
</dbReference>
<evidence type="ECO:0000256" key="7">
    <source>
        <dbReference type="ARBA" id="ARBA00023027"/>
    </source>
</evidence>